<dbReference type="SUPFAM" id="SSF56925">
    <property type="entry name" value="OMPA-like"/>
    <property type="match status" value="1"/>
</dbReference>
<feature type="transmembrane region" description="Helical" evidence="1">
    <location>
        <begin position="47"/>
        <end position="65"/>
    </location>
</feature>
<keyword evidence="1" id="KW-0812">Transmembrane</keyword>
<keyword evidence="1" id="KW-0472">Membrane</keyword>
<accession>A0A5B7X4L8</accession>
<dbReference type="RefSeq" id="WP_139066130.1">
    <property type="nucleotide sequence ID" value="NZ_CP040812.1"/>
</dbReference>
<evidence type="ECO:0000256" key="1">
    <source>
        <dbReference type="SAM" id="Phobius"/>
    </source>
</evidence>
<dbReference type="InterPro" id="IPR011250">
    <property type="entry name" value="OMP/PagP_B-barrel"/>
</dbReference>
<dbReference type="AlphaFoldDB" id="A0A5B7X4L8"/>
<gene>
    <name evidence="2" type="ORF">FHG64_09245</name>
</gene>
<keyword evidence="1" id="KW-1133">Transmembrane helix</keyword>
<organism evidence="2 3">
    <name type="scientific">Antarcticibacterium flavum</name>
    <dbReference type="NCBI Taxonomy" id="2058175"/>
    <lineage>
        <taxon>Bacteria</taxon>
        <taxon>Pseudomonadati</taxon>
        <taxon>Bacteroidota</taxon>
        <taxon>Flavobacteriia</taxon>
        <taxon>Flavobacteriales</taxon>
        <taxon>Flavobacteriaceae</taxon>
        <taxon>Antarcticibacterium</taxon>
    </lineage>
</organism>
<protein>
    <submittedName>
        <fullName evidence="2">PorT family protein</fullName>
    </submittedName>
</protein>
<name>A0A5B7X4L8_9FLAO</name>
<evidence type="ECO:0000313" key="3">
    <source>
        <dbReference type="Proteomes" id="UP000309016"/>
    </source>
</evidence>
<proteinExistence type="predicted"/>
<dbReference type="KEGG" id="afla:FHG64_09245"/>
<dbReference type="EMBL" id="CP040812">
    <property type="protein sequence ID" value="QCY69563.1"/>
    <property type="molecule type" value="Genomic_DNA"/>
</dbReference>
<reference evidence="2 3" key="1">
    <citation type="submission" date="2019-06" db="EMBL/GenBank/DDBJ databases">
        <title>Complete genome sequence of Antarcticibacterium flavum KCTC 52984T from an Antarctic marine sediment.</title>
        <authorList>
            <person name="Lee Y.M."/>
            <person name="Shin S.C."/>
        </authorList>
    </citation>
    <scope>NUCLEOTIDE SEQUENCE [LARGE SCALE GENOMIC DNA]</scope>
    <source>
        <strain evidence="2 3">KCTC 52984</strain>
    </source>
</reference>
<evidence type="ECO:0000313" key="2">
    <source>
        <dbReference type="EMBL" id="QCY69563.1"/>
    </source>
</evidence>
<keyword evidence="3" id="KW-1185">Reference proteome</keyword>
<dbReference type="OrthoDB" id="1113942at2"/>
<sequence>MEERKHIDRLYQEKFKDFEATPREAVWNNISARLQEKERKRRSALPLWYRIAGVAAVLALLFNYASGLFKSTPAYEQAPVTSTQERPFGELRLVSSSYNENMIRSSIILQAIMQDTKNKETIESITNSETATGETPGGAVAGLVNYPVRGVSEIQNTGTARMAVNSSAFSTRAMIEQENNPDTPVLPNNLPVKKNIFEEISLVEEETSQEKAASKKLRVTTTAAPVYFENMGSGNAIDARFANNESGGEVSMSYGINLAYQISEKLKIRSGISKVDLSHNTRGIAFTATVNPSALSGIDYRGGEIPKYRIENTAARPFGNAYASTEFNRSSIAAPATGYLNQRLGFIEVPLEIEYVIIDKKIGLNIIGGGSTLFLDENMISLNSSNFSTDLGQANNLNNVSFSTNIGVGVDYKISPQFQLNLEPIFKYQINTYQNSTNLNPYFFGIYSGFSFKF</sequence>
<dbReference type="Proteomes" id="UP000309016">
    <property type="component" value="Chromosome"/>
</dbReference>